<keyword evidence="2" id="KW-0645">Protease</keyword>
<comment type="caution">
    <text evidence="9">The sequence shown here is derived from an EMBL/GenBank/DDBJ whole genome shotgun (WGS) entry which is preliminary data.</text>
</comment>
<dbReference type="PROSITE" id="PS51935">
    <property type="entry name" value="NLPC_P60"/>
    <property type="match status" value="1"/>
</dbReference>
<evidence type="ECO:0000313" key="9">
    <source>
        <dbReference type="EMBL" id="MDT0630647.1"/>
    </source>
</evidence>
<evidence type="ECO:0000259" key="8">
    <source>
        <dbReference type="PROSITE" id="PS51935"/>
    </source>
</evidence>
<keyword evidence="3 7" id="KW-0732">Signal</keyword>
<keyword evidence="10" id="KW-1185">Reference proteome</keyword>
<dbReference type="InterPro" id="IPR000064">
    <property type="entry name" value="NLP_P60_dom"/>
</dbReference>
<dbReference type="Pfam" id="PF00877">
    <property type="entry name" value="NLPC_P60"/>
    <property type="match status" value="1"/>
</dbReference>
<evidence type="ECO:0000256" key="5">
    <source>
        <dbReference type="ARBA" id="ARBA00022807"/>
    </source>
</evidence>
<feature type="signal peptide" evidence="7">
    <location>
        <begin position="1"/>
        <end position="42"/>
    </location>
</feature>
<feature type="chain" id="PRO_5046550640" evidence="7">
    <location>
        <begin position="43"/>
        <end position="276"/>
    </location>
</feature>
<feature type="compositionally biased region" description="Basic residues" evidence="6">
    <location>
        <begin position="77"/>
        <end position="87"/>
    </location>
</feature>
<evidence type="ECO:0000256" key="2">
    <source>
        <dbReference type="ARBA" id="ARBA00022670"/>
    </source>
</evidence>
<organism evidence="9 10">
    <name type="scientific">Rubrivirga litoralis</name>
    <dbReference type="NCBI Taxonomy" id="3075598"/>
    <lineage>
        <taxon>Bacteria</taxon>
        <taxon>Pseudomonadati</taxon>
        <taxon>Rhodothermota</taxon>
        <taxon>Rhodothermia</taxon>
        <taxon>Rhodothermales</taxon>
        <taxon>Rubricoccaceae</taxon>
        <taxon>Rubrivirga</taxon>
    </lineage>
</organism>
<sequence length="276" mass="29929">MPASAASLVTSFCPPRPLSLMHKPYVRAAALLAALVVCTAVAAPPAHAQTRPASSRIVPAPTAPAASPQGAAATAAPRRRPVPRSARRALDYRPARHQAVQDSVVRRVSSEREVTVEELAANIAARSAGRSTSARLAVVESTLRADGPNWIGIPYRWGGTTRRGIDCSAFVQQYVRANLGIELPRTTAGQRYEGVPISKEELVPGDLVFFRRRGVRHVGVYLSGGEFIHASSSRGVTISELASSYWSKYYWMSRRIIEEPSGRRPTPRSEARRARG</sequence>
<dbReference type="InterPro" id="IPR052062">
    <property type="entry name" value="Murein_DD/LD_carboxypeptidase"/>
</dbReference>
<accession>A0ABU3BMW5</accession>
<feature type="region of interest" description="Disordered" evidence="6">
    <location>
        <begin position="48"/>
        <end position="93"/>
    </location>
</feature>
<dbReference type="PANTHER" id="PTHR47360:SF1">
    <property type="entry name" value="ENDOPEPTIDASE NLPC-RELATED"/>
    <property type="match status" value="1"/>
</dbReference>
<reference evidence="9 10" key="1">
    <citation type="submission" date="2023-09" db="EMBL/GenBank/DDBJ databases">
        <authorList>
            <person name="Rey-Velasco X."/>
        </authorList>
    </citation>
    <scope>NUCLEOTIDE SEQUENCE [LARGE SCALE GENOMIC DNA]</scope>
    <source>
        <strain evidence="9 10">F394</strain>
    </source>
</reference>
<gene>
    <name evidence="9" type="ORF">RM540_02710</name>
</gene>
<dbReference type="SUPFAM" id="SSF54001">
    <property type="entry name" value="Cysteine proteinases"/>
    <property type="match status" value="1"/>
</dbReference>
<dbReference type="Gene3D" id="3.90.1720.10">
    <property type="entry name" value="endopeptidase domain like (from Nostoc punctiforme)"/>
    <property type="match status" value="1"/>
</dbReference>
<evidence type="ECO:0000256" key="1">
    <source>
        <dbReference type="ARBA" id="ARBA00007074"/>
    </source>
</evidence>
<comment type="similarity">
    <text evidence="1">Belongs to the peptidase C40 family.</text>
</comment>
<proteinExistence type="inferred from homology"/>
<evidence type="ECO:0000256" key="3">
    <source>
        <dbReference type="ARBA" id="ARBA00022729"/>
    </source>
</evidence>
<feature type="domain" description="NlpC/P60" evidence="8">
    <location>
        <begin position="137"/>
        <end position="257"/>
    </location>
</feature>
<name>A0ABU3BMW5_9BACT</name>
<dbReference type="InterPro" id="IPR038765">
    <property type="entry name" value="Papain-like_cys_pep_sf"/>
</dbReference>
<evidence type="ECO:0000256" key="4">
    <source>
        <dbReference type="ARBA" id="ARBA00022801"/>
    </source>
</evidence>
<keyword evidence="5" id="KW-0788">Thiol protease</keyword>
<dbReference type="EMBL" id="JAVRHT010000003">
    <property type="protein sequence ID" value="MDT0630647.1"/>
    <property type="molecule type" value="Genomic_DNA"/>
</dbReference>
<evidence type="ECO:0000256" key="6">
    <source>
        <dbReference type="SAM" id="MobiDB-lite"/>
    </source>
</evidence>
<evidence type="ECO:0000313" key="10">
    <source>
        <dbReference type="Proteomes" id="UP001267426"/>
    </source>
</evidence>
<feature type="compositionally biased region" description="Low complexity" evidence="6">
    <location>
        <begin position="58"/>
        <end position="76"/>
    </location>
</feature>
<evidence type="ECO:0000256" key="7">
    <source>
        <dbReference type="SAM" id="SignalP"/>
    </source>
</evidence>
<protein>
    <submittedName>
        <fullName evidence="9">NlpC/P60 family protein</fullName>
    </submittedName>
</protein>
<dbReference type="Proteomes" id="UP001267426">
    <property type="component" value="Unassembled WGS sequence"/>
</dbReference>
<keyword evidence="4" id="KW-0378">Hydrolase</keyword>
<dbReference type="PANTHER" id="PTHR47360">
    <property type="entry name" value="MUREIN DD-ENDOPEPTIDASE MEPS/MUREIN LD-CARBOXYPEPTIDASE"/>
    <property type="match status" value="1"/>
</dbReference>